<gene>
    <name evidence="1" type="ORF">Vadar_031483</name>
</gene>
<dbReference type="EMBL" id="CM037161">
    <property type="protein sequence ID" value="KAH7855997.1"/>
    <property type="molecule type" value="Genomic_DNA"/>
</dbReference>
<proteinExistence type="predicted"/>
<dbReference type="Proteomes" id="UP000828048">
    <property type="component" value="Chromosome 11"/>
</dbReference>
<organism evidence="1 2">
    <name type="scientific">Vaccinium darrowii</name>
    <dbReference type="NCBI Taxonomy" id="229202"/>
    <lineage>
        <taxon>Eukaryota</taxon>
        <taxon>Viridiplantae</taxon>
        <taxon>Streptophyta</taxon>
        <taxon>Embryophyta</taxon>
        <taxon>Tracheophyta</taxon>
        <taxon>Spermatophyta</taxon>
        <taxon>Magnoliopsida</taxon>
        <taxon>eudicotyledons</taxon>
        <taxon>Gunneridae</taxon>
        <taxon>Pentapetalae</taxon>
        <taxon>asterids</taxon>
        <taxon>Ericales</taxon>
        <taxon>Ericaceae</taxon>
        <taxon>Vaccinioideae</taxon>
        <taxon>Vaccinieae</taxon>
        <taxon>Vaccinium</taxon>
    </lineage>
</organism>
<name>A0ACB7YQU8_9ERIC</name>
<sequence length="318" mass="37186">MRFGRPDTEFMKWRWKPDGCELPVFDPARFLELVRGKSIAFVGDSLARNQMQSLKCLLSTVTHPVNESSTKEWTLRRWVFPDYNFTIELLGSTHLVKVEGVDPFSVAPIHLYLDEADQAWAAKVANFDYVIISAGHWFSRPLIYHEKHKVVGCSMCNAKNMTDLTRYYGYEKAFETAFKTLIDLQEFNGTIIMRTISPTHFEPEYWEGRGNCVRTKPFTKQDVKYDWYLQMFKKMQMEEFLAAEREGKERGLRFRLLDITEAMLFRPDGHPNHYGHPPGKHKKLSDCLHWCLPGPIDIWNEFLLEMLKNESEGSREGL</sequence>
<keyword evidence="2" id="KW-1185">Reference proteome</keyword>
<evidence type="ECO:0000313" key="1">
    <source>
        <dbReference type="EMBL" id="KAH7855997.1"/>
    </source>
</evidence>
<comment type="caution">
    <text evidence="1">The sequence shown here is derived from an EMBL/GenBank/DDBJ whole genome shotgun (WGS) entry which is preliminary data.</text>
</comment>
<evidence type="ECO:0000313" key="2">
    <source>
        <dbReference type="Proteomes" id="UP000828048"/>
    </source>
</evidence>
<protein>
    <submittedName>
        <fullName evidence="1">Uncharacterized protein</fullName>
    </submittedName>
</protein>
<reference evidence="1 2" key="1">
    <citation type="journal article" date="2021" name="Hortic Res">
        <title>High-quality reference genome and annotation aids understanding of berry development for evergreen blueberry (Vaccinium darrowii).</title>
        <authorList>
            <person name="Yu J."/>
            <person name="Hulse-Kemp A.M."/>
            <person name="Babiker E."/>
            <person name="Staton M."/>
        </authorList>
    </citation>
    <scope>NUCLEOTIDE SEQUENCE [LARGE SCALE GENOMIC DNA]</scope>
    <source>
        <strain evidence="2">cv. NJ 8807/NJ 8810</strain>
        <tissue evidence="1">Young leaf</tissue>
    </source>
</reference>
<accession>A0ACB7YQU8</accession>